<name>A0ABY3YIF4_9FLAO</name>
<keyword evidence="1" id="KW-1133">Transmembrane helix</keyword>
<gene>
    <name evidence="2" type="ORF">MQE36_11195</name>
</gene>
<feature type="transmembrane region" description="Helical" evidence="1">
    <location>
        <begin position="78"/>
        <end position="100"/>
    </location>
</feature>
<keyword evidence="1" id="KW-0812">Transmembrane</keyword>
<protein>
    <submittedName>
        <fullName evidence="2">Uncharacterized protein</fullName>
    </submittedName>
</protein>
<evidence type="ECO:0000313" key="2">
    <source>
        <dbReference type="EMBL" id="UNY97651.1"/>
    </source>
</evidence>
<keyword evidence="3" id="KW-1185">Reference proteome</keyword>
<evidence type="ECO:0000256" key="1">
    <source>
        <dbReference type="SAM" id="Phobius"/>
    </source>
</evidence>
<organism evidence="2 3">
    <name type="scientific">Zhouia spongiae</name>
    <dbReference type="NCBI Taxonomy" id="2202721"/>
    <lineage>
        <taxon>Bacteria</taxon>
        <taxon>Pseudomonadati</taxon>
        <taxon>Bacteroidota</taxon>
        <taxon>Flavobacteriia</taxon>
        <taxon>Flavobacteriales</taxon>
        <taxon>Flavobacteriaceae</taxon>
        <taxon>Zhouia</taxon>
    </lineage>
</organism>
<dbReference type="RefSeq" id="WP_242936063.1">
    <property type="nucleotide sequence ID" value="NZ_CP094326.1"/>
</dbReference>
<evidence type="ECO:0000313" key="3">
    <source>
        <dbReference type="Proteomes" id="UP000829476"/>
    </source>
</evidence>
<keyword evidence="1" id="KW-0472">Membrane</keyword>
<accession>A0ABY3YIF4</accession>
<dbReference type="Proteomes" id="UP000829476">
    <property type="component" value="Chromosome"/>
</dbReference>
<proteinExistence type="predicted"/>
<reference evidence="2 3" key="1">
    <citation type="journal article" date="2018" name="Int. J. Syst. Evol. Microbiol.">
        <title>Zhouia spongiae sp. nov., isolated from a marine sponge.</title>
        <authorList>
            <person name="Zhuang L."/>
            <person name="Lin B."/>
            <person name="Qin F."/>
            <person name="Luo L."/>
        </authorList>
    </citation>
    <scope>NUCLEOTIDE SEQUENCE [LARGE SCALE GENOMIC DNA]</scope>
    <source>
        <strain evidence="2 3">HN-Y44</strain>
    </source>
</reference>
<dbReference type="EMBL" id="CP094326">
    <property type="protein sequence ID" value="UNY97651.1"/>
    <property type="molecule type" value="Genomic_DNA"/>
</dbReference>
<sequence>MRKNYLHKDNSFKVPEGYFDNLEDAILTGMSFRDGYIPSTNNFKVPDGFFDNMEDRIEIQLRSGNSVISLYRKNKKRLVTVAGIAAVFILMVSIIKPFMFKNNIDNIPATEVEDYINSNYTSLFSLDFEDYFSSEDEIEQFQILNNNAITEEELIEYINENIDPYEELTIIE</sequence>